<reference evidence="6" key="2">
    <citation type="journal article" date="2008" name="Genome Biol.">
        <title>Improved genome assembly and evidence-based global gene model set for the chordate Ciona intestinalis: new insight into intron and operon populations.</title>
        <authorList>
            <person name="Satou Y."/>
            <person name="Mineta K."/>
            <person name="Ogasawara M."/>
            <person name="Sasakura Y."/>
            <person name="Shoguchi E."/>
            <person name="Ueno K."/>
            <person name="Yamada L."/>
            <person name="Matsumoto J."/>
            <person name="Wasserscheid J."/>
            <person name="Dewar K."/>
            <person name="Wiley G.B."/>
            <person name="Macmil S.L."/>
            <person name="Roe B.A."/>
            <person name="Zeller R.W."/>
            <person name="Hastings K.E."/>
            <person name="Lemaire P."/>
            <person name="Lindquist E."/>
            <person name="Endo T."/>
            <person name="Hotta K."/>
            <person name="Inaba K."/>
        </authorList>
    </citation>
    <scope>NUCLEOTIDE SEQUENCE [LARGE SCALE GENOMIC DNA]</scope>
    <source>
        <strain evidence="6">wild type</strain>
    </source>
</reference>
<comment type="subcellular location">
    <subcellularLocation>
        <location evidence="1">Membrane</location>
        <topology evidence="1">Multi-pass membrane protein</topology>
    </subcellularLocation>
</comment>
<dbReference type="HOGENOM" id="CLU_1739862_0_0_1"/>
<dbReference type="Pfam" id="PF03619">
    <property type="entry name" value="Solute_trans_a"/>
    <property type="match status" value="1"/>
</dbReference>
<keyword evidence="7" id="KW-1185">Reference proteome</keyword>
<reference evidence="7" key="1">
    <citation type="journal article" date="2002" name="Science">
        <title>The draft genome of Ciona intestinalis: insights into chordate and vertebrate origins.</title>
        <authorList>
            <person name="Dehal P."/>
            <person name="Satou Y."/>
            <person name="Campbell R.K."/>
            <person name="Chapman J."/>
            <person name="Degnan B."/>
            <person name="De Tomaso A."/>
            <person name="Davidson B."/>
            <person name="Di Gregorio A."/>
            <person name="Gelpke M."/>
            <person name="Goodstein D.M."/>
            <person name="Harafuji N."/>
            <person name="Hastings K.E."/>
            <person name="Ho I."/>
            <person name="Hotta K."/>
            <person name="Huang W."/>
            <person name="Kawashima T."/>
            <person name="Lemaire P."/>
            <person name="Martinez D."/>
            <person name="Meinertzhagen I.A."/>
            <person name="Necula S."/>
            <person name="Nonaka M."/>
            <person name="Putnam N."/>
            <person name="Rash S."/>
            <person name="Saiga H."/>
            <person name="Satake M."/>
            <person name="Terry A."/>
            <person name="Yamada L."/>
            <person name="Wang H.G."/>
            <person name="Awazu S."/>
            <person name="Azumi K."/>
            <person name="Boore J."/>
            <person name="Branno M."/>
            <person name="Chin-Bow S."/>
            <person name="DeSantis R."/>
            <person name="Doyle S."/>
            <person name="Francino P."/>
            <person name="Keys D.N."/>
            <person name="Haga S."/>
            <person name="Hayashi H."/>
            <person name="Hino K."/>
            <person name="Imai K.S."/>
            <person name="Inaba K."/>
            <person name="Kano S."/>
            <person name="Kobayashi K."/>
            <person name="Kobayashi M."/>
            <person name="Lee B.I."/>
            <person name="Makabe K.W."/>
            <person name="Manohar C."/>
            <person name="Matassi G."/>
            <person name="Medina M."/>
            <person name="Mochizuki Y."/>
            <person name="Mount S."/>
            <person name="Morishita T."/>
            <person name="Miura S."/>
            <person name="Nakayama A."/>
            <person name="Nishizaka S."/>
            <person name="Nomoto H."/>
            <person name="Ohta F."/>
            <person name="Oishi K."/>
            <person name="Rigoutsos I."/>
            <person name="Sano M."/>
            <person name="Sasaki A."/>
            <person name="Sasakura Y."/>
            <person name="Shoguchi E."/>
            <person name="Shin-i T."/>
            <person name="Spagnuolo A."/>
            <person name="Stainier D."/>
            <person name="Suzuki M.M."/>
            <person name="Tassy O."/>
            <person name="Takatori N."/>
            <person name="Tokuoka M."/>
            <person name="Yagi K."/>
            <person name="Yoshizaki F."/>
            <person name="Wada S."/>
            <person name="Zhang C."/>
            <person name="Hyatt P.D."/>
            <person name="Larimer F."/>
            <person name="Detter C."/>
            <person name="Doggett N."/>
            <person name="Glavina T."/>
            <person name="Hawkins T."/>
            <person name="Richardson P."/>
            <person name="Lucas S."/>
            <person name="Kohara Y."/>
            <person name="Levine M."/>
            <person name="Satoh N."/>
            <person name="Rokhsar D.S."/>
        </authorList>
    </citation>
    <scope>NUCLEOTIDE SEQUENCE [LARGE SCALE GENOMIC DNA]</scope>
</reference>
<evidence type="ECO:0000313" key="6">
    <source>
        <dbReference type="Ensembl" id="ENSCINP00000032516.1"/>
    </source>
</evidence>
<reference evidence="6" key="3">
    <citation type="submission" date="2025-08" db="UniProtKB">
        <authorList>
            <consortium name="Ensembl"/>
        </authorList>
    </citation>
    <scope>IDENTIFICATION</scope>
</reference>
<evidence type="ECO:0000256" key="5">
    <source>
        <dbReference type="SAM" id="Phobius"/>
    </source>
</evidence>
<evidence type="ECO:0000256" key="1">
    <source>
        <dbReference type="ARBA" id="ARBA00004141"/>
    </source>
</evidence>
<keyword evidence="3 5" id="KW-1133">Transmembrane helix</keyword>
<dbReference type="GO" id="GO:0016020">
    <property type="term" value="C:membrane"/>
    <property type="evidence" value="ECO:0007669"/>
    <property type="project" value="UniProtKB-SubCell"/>
</dbReference>
<feature type="transmembrane region" description="Helical" evidence="5">
    <location>
        <begin position="82"/>
        <end position="100"/>
    </location>
</feature>
<keyword evidence="4 5" id="KW-0472">Membrane</keyword>
<protein>
    <submittedName>
        <fullName evidence="6">Uncharacterized protein</fullName>
    </submittedName>
</protein>
<keyword evidence="2 5" id="KW-0812">Transmembrane</keyword>
<feature type="transmembrane region" description="Helical" evidence="5">
    <location>
        <begin position="39"/>
        <end position="62"/>
    </location>
</feature>
<dbReference type="Ensembl" id="ENSCINT00000036261.1">
    <property type="protein sequence ID" value="ENSCINP00000032516.1"/>
    <property type="gene ID" value="ENSCING00000022524.1"/>
</dbReference>
<accession>H2XS82</accession>
<evidence type="ECO:0000313" key="7">
    <source>
        <dbReference type="Proteomes" id="UP000008144"/>
    </source>
</evidence>
<dbReference type="AlphaFoldDB" id="H2XS82"/>
<dbReference type="InParanoid" id="H2XS82"/>
<dbReference type="PANTHER" id="PTHR23423">
    <property type="entry name" value="ORGANIC SOLUTE TRANSPORTER-RELATED"/>
    <property type="match status" value="1"/>
</dbReference>
<evidence type="ECO:0000256" key="4">
    <source>
        <dbReference type="ARBA" id="ARBA00023136"/>
    </source>
</evidence>
<reference evidence="6" key="4">
    <citation type="submission" date="2025-09" db="UniProtKB">
        <authorList>
            <consortium name="Ensembl"/>
        </authorList>
    </citation>
    <scope>IDENTIFICATION</scope>
</reference>
<dbReference type="InterPro" id="IPR005178">
    <property type="entry name" value="Ostalpha/TMEM184C"/>
</dbReference>
<evidence type="ECO:0000256" key="3">
    <source>
        <dbReference type="ARBA" id="ARBA00022989"/>
    </source>
</evidence>
<sequence>MFILGGVCTVSSFVCLYGYVIIGRSSRFVLKQFHFRGKFAFIQILVGFNTLQRILISFLSFFKEIPCGFPYPDKEQAFLYHSYIILIEILLISLVLRYFYKNSEHGCIVEKTEVETSVYKKKEELSAFSNNAIEMKTVDENNKQVYIEAV</sequence>
<dbReference type="EMBL" id="EAAA01002459">
    <property type="status" value="NOT_ANNOTATED_CDS"/>
    <property type="molecule type" value="Genomic_DNA"/>
</dbReference>
<evidence type="ECO:0000256" key="2">
    <source>
        <dbReference type="ARBA" id="ARBA00022692"/>
    </source>
</evidence>
<name>H2XS82_CIOIN</name>
<proteinExistence type="predicted"/>
<dbReference type="Proteomes" id="UP000008144">
    <property type="component" value="Chromosome 7"/>
</dbReference>
<organism evidence="6 7">
    <name type="scientific">Ciona intestinalis</name>
    <name type="common">Transparent sea squirt</name>
    <name type="synonym">Ascidia intestinalis</name>
    <dbReference type="NCBI Taxonomy" id="7719"/>
    <lineage>
        <taxon>Eukaryota</taxon>
        <taxon>Metazoa</taxon>
        <taxon>Chordata</taxon>
        <taxon>Tunicata</taxon>
        <taxon>Ascidiacea</taxon>
        <taxon>Phlebobranchia</taxon>
        <taxon>Cionidae</taxon>
        <taxon>Ciona</taxon>
    </lineage>
</organism>